<dbReference type="PANTHER" id="PTHR15989:SF5">
    <property type="entry name" value="VEZATIN"/>
    <property type="match status" value="1"/>
</dbReference>
<evidence type="ECO:0000256" key="6">
    <source>
        <dbReference type="ARBA" id="ARBA00022475"/>
    </source>
</evidence>
<dbReference type="OMA" id="DANTNML"/>
<evidence type="ECO:0000256" key="2">
    <source>
        <dbReference type="ARBA" id="ARBA00004536"/>
    </source>
</evidence>
<evidence type="ECO:0000313" key="17">
    <source>
        <dbReference type="Proteomes" id="UP000022910"/>
    </source>
</evidence>
<keyword evidence="6" id="KW-1003">Cell membrane</keyword>
<evidence type="ECO:0000256" key="13">
    <source>
        <dbReference type="SAM" id="MobiDB-lite"/>
    </source>
</evidence>
<dbReference type="SMR" id="A0A015J0A3"/>
<keyword evidence="11 14" id="KW-0472">Membrane</keyword>
<evidence type="ECO:0000256" key="5">
    <source>
        <dbReference type="ARBA" id="ARBA00018125"/>
    </source>
</evidence>
<reference evidence="16 17" key="1">
    <citation type="submission" date="2014-02" db="EMBL/GenBank/DDBJ databases">
        <title>Single nucleus genome sequencing reveals high similarity among nuclei of an endomycorrhizal fungus.</title>
        <authorList>
            <person name="Lin K."/>
            <person name="Geurts R."/>
            <person name="Zhang Z."/>
            <person name="Limpens E."/>
            <person name="Saunders D.G."/>
            <person name="Mu D."/>
            <person name="Pang E."/>
            <person name="Cao H."/>
            <person name="Cha H."/>
            <person name="Lin T."/>
            <person name="Zhou Q."/>
            <person name="Shang Y."/>
            <person name="Li Y."/>
            <person name="Ivanov S."/>
            <person name="Sharma T."/>
            <person name="Velzen R.V."/>
            <person name="Ruijter N.D."/>
            <person name="Aanen D.K."/>
            <person name="Win J."/>
            <person name="Kamoun S."/>
            <person name="Bisseling T."/>
            <person name="Huang S."/>
        </authorList>
    </citation>
    <scope>NUCLEOTIDE SEQUENCE [LARGE SCALE GENOMIC DNA]</scope>
    <source>
        <strain evidence="17">DAOM197198w</strain>
    </source>
</reference>
<keyword evidence="17" id="KW-1185">Reference proteome</keyword>
<dbReference type="STRING" id="1432141.A0A015J0A3"/>
<feature type="transmembrane region" description="Helical" evidence="14">
    <location>
        <begin position="155"/>
        <end position="173"/>
    </location>
</feature>
<sequence>MAESIIYEDTPFAEYLAEIGSKEELIKQPEIFELERQFSQHSEAEMNFIARLTCDTIEYLKEAFSTALPIQEENQFEERFKYLLCTSHLLNDTLSIYFYDSKKPSITELRESGLYAGGLSRRNFEVLFSAVIGLTIVFLTWLIHDAEAKDFRTTMIRLPAAFLLAMFASFFLYRRMRRKAVKTLYDSALHYMETLVYNCQNLDLKINKALIMIQEIELVSRGYRLSMPLSPISRIEQNSNNRRCLALRETVYNILQEAFLTYHNAIVVMKPEISNHNLNIMYNMYNIVPCNEDDEWIKEEENDTHSLENLKLCFQKMHTKRRECLCHFLALDVMTPGRDSHRRDYESHWAAVNNHLNNLSVVTGLFLDRVIVASASELYTIPSSKQDFMSQPSPAIITNKKLKSYLHRLACIEQHIRGIQAKLYICNEDARKFYETEGASNENEKECLMNQYESISKDFTYIFQEWEEGKRVLKEMTDPIPRDPDSIGPHQSSVENVEIPNNNNEPIENSSEKPLIDWTQTDEPLDVPAQVFEAEAEPEVIKKKLTREERITIQKAKRTQEEKAKSVRQDSERMVHELKDVLVRRKPMNYESEMLKSSSEEPERIQLHGSRVAVATN</sequence>
<keyword evidence="10" id="KW-0175">Coiled coil</keyword>
<dbReference type="InterPro" id="IPR026858">
    <property type="entry name" value="Vezatin"/>
</dbReference>
<dbReference type="Pfam" id="PF12632">
    <property type="entry name" value="Vezatin"/>
    <property type="match status" value="1"/>
</dbReference>
<comment type="similarity">
    <text evidence="4">Belongs to the vezatin family.</text>
</comment>
<comment type="caution">
    <text evidence="16">The sequence shown here is derived from an EMBL/GenBank/DDBJ whole genome shotgun (WGS) entry which is preliminary data.</text>
</comment>
<dbReference type="GO" id="GO:0098609">
    <property type="term" value="P:cell-cell adhesion"/>
    <property type="evidence" value="ECO:0007669"/>
    <property type="project" value="InterPro"/>
</dbReference>
<keyword evidence="9 14" id="KW-1133">Transmembrane helix</keyword>
<dbReference type="PANTHER" id="PTHR15989">
    <property type="entry name" value="VEZATIN"/>
    <property type="match status" value="1"/>
</dbReference>
<evidence type="ECO:0000256" key="3">
    <source>
        <dbReference type="ARBA" id="ARBA00004651"/>
    </source>
</evidence>
<evidence type="ECO:0000256" key="10">
    <source>
        <dbReference type="ARBA" id="ARBA00023054"/>
    </source>
</evidence>
<dbReference type="InterPro" id="IPR026859">
    <property type="entry name" value="Myosin-bd"/>
</dbReference>
<evidence type="ECO:0000256" key="9">
    <source>
        <dbReference type="ARBA" id="ARBA00022989"/>
    </source>
</evidence>
<dbReference type="AlphaFoldDB" id="A0A015J0A3"/>
<evidence type="ECO:0000256" key="1">
    <source>
        <dbReference type="ARBA" id="ARBA00004123"/>
    </source>
</evidence>
<evidence type="ECO:0000256" key="8">
    <source>
        <dbReference type="ARBA" id="ARBA00022949"/>
    </source>
</evidence>
<dbReference type="EMBL" id="JEMT01026043">
    <property type="protein sequence ID" value="EXX60110.1"/>
    <property type="molecule type" value="Genomic_DNA"/>
</dbReference>
<keyword evidence="7 14" id="KW-0812">Transmembrane</keyword>
<evidence type="ECO:0000256" key="7">
    <source>
        <dbReference type="ARBA" id="ARBA00022692"/>
    </source>
</evidence>
<keyword evidence="8" id="KW-0965">Cell junction</keyword>
<evidence type="ECO:0000259" key="15">
    <source>
        <dbReference type="Pfam" id="PF12632"/>
    </source>
</evidence>
<dbReference type="GO" id="GO:0005634">
    <property type="term" value="C:nucleus"/>
    <property type="evidence" value="ECO:0007669"/>
    <property type="project" value="UniProtKB-SubCell"/>
</dbReference>
<name>A0A015J0A3_RHIIW</name>
<organism evidence="16 17">
    <name type="scientific">Rhizophagus irregularis (strain DAOM 197198w)</name>
    <name type="common">Glomus intraradices</name>
    <dbReference type="NCBI Taxonomy" id="1432141"/>
    <lineage>
        <taxon>Eukaryota</taxon>
        <taxon>Fungi</taxon>
        <taxon>Fungi incertae sedis</taxon>
        <taxon>Mucoromycota</taxon>
        <taxon>Glomeromycotina</taxon>
        <taxon>Glomeromycetes</taxon>
        <taxon>Glomerales</taxon>
        <taxon>Glomeraceae</taxon>
        <taxon>Rhizophagus</taxon>
    </lineage>
</organism>
<dbReference type="Proteomes" id="UP000022910">
    <property type="component" value="Unassembled WGS sequence"/>
</dbReference>
<dbReference type="HOGENOM" id="CLU_005766_2_0_1"/>
<evidence type="ECO:0000313" key="16">
    <source>
        <dbReference type="EMBL" id="EXX60110.1"/>
    </source>
</evidence>
<evidence type="ECO:0000256" key="11">
    <source>
        <dbReference type="ARBA" id="ARBA00023136"/>
    </source>
</evidence>
<feature type="transmembrane region" description="Helical" evidence="14">
    <location>
        <begin position="124"/>
        <end position="143"/>
    </location>
</feature>
<evidence type="ECO:0000256" key="12">
    <source>
        <dbReference type="ARBA" id="ARBA00023242"/>
    </source>
</evidence>
<dbReference type="GO" id="GO:0017022">
    <property type="term" value="F:myosin binding"/>
    <property type="evidence" value="ECO:0007669"/>
    <property type="project" value="InterPro"/>
</dbReference>
<proteinExistence type="inferred from homology"/>
<feature type="region of interest" description="Disordered" evidence="13">
    <location>
        <begin position="592"/>
        <end position="617"/>
    </location>
</feature>
<evidence type="ECO:0000256" key="14">
    <source>
        <dbReference type="SAM" id="Phobius"/>
    </source>
</evidence>
<dbReference type="OrthoDB" id="21151at2759"/>
<comment type="subcellular location">
    <subcellularLocation>
        <location evidence="2">Cell junction</location>
        <location evidence="2">Adherens junction</location>
    </subcellularLocation>
    <subcellularLocation>
        <location evidence="3">Cell membrane</location>
        <topology evidence="3">Multi-pass membrane protein</topology>
    </subcellularLocation>
    <subcellularLocation>
        <location evidence="1">Nucleus</location>
    </subcellularLocation>
</comment>
<dbReference type="GO" id="GO:0005886">
    <property type="term" value="C:plasma membrane"/>
    <property type="evidence" value="ECO:0007669"/>
    <property type="project" value="UniProtKB-SubCell"/>
</dbReference>
<feature type="domain" description="Myosin-binding" evidence="15">
    <location>
        <begin position="136"/>
        <end position="423"/>
    </location>
</feature>
<protein>
    <recommendedName>
        <fullName evidence="5">Vezatin</fullName>
    </recommendedName>
</protein>
<gene>
    <name evidence="16" type="ORF">RirG_183000</name>
</gene>
<evidence type="ECO:0000256" key="4">
    <source>
        <dbReference type="ARBA" id="ARBA00007245"/>
    </source>
</evidence>
<keyword evidence="12" id="KW-0539">Nucleus</keyword>
<accession>A0A015J0A3</accession>